<evidence type="ECO:0000313" key="2">
    <source>
        <dbReference type="Proteomes" id="UP001234581"/>
    </source>
</evidence>
<organism evidence="1 2">
    <name type="scientific">Lichtheimia ornata</name>
    <dbReference type="NCBI Taxonomy" id="688661"/>
    <lineage>
        <taxon>Eukaryota</taxon>
        <taxon>Fungi</taxon>
        <taxon>Fungi incertae sedis</taxon>
        <taxon>Mucoromycota</taxon>
        <taxon>Mucoromycotina</taxon>
        <taxon>Mucoromycetes</taxon>
        <taxon>Mucorales</taxon>
        <taxon>Lichtheimiaceae</taxon>
        <taxon>Lichtheimia</taxon>
    </lineage>
</organism>
<dbReference type="Proteomes" id="UP001234581">
    <property type="component" value="Unassembled WGS sequence"/>
</dbReference>
<dbReference type="Gene3D" id="3.80.10.10">
    <property type="entry name" value="Ribonuclease Inhibitor"/>
    <property type="match status" value="1"/>
</dbReference>
<evidence type="ECO:0000313" key="1">
    <source>
        <dbReference type="EMBL" id="KAJ8658064.1"/>
    </source>
</evidence>
<dbReference type="EMBL" id="JARTCD010000027">
    <property type="protein sequence ID" value="KAJ8658064.1"/>
    <property type="molecule type" value="Genomic_DNA"/>
</dbReference>
<keyword evidence="2" id="KW-1185">Reference proteome</keyword>
<accession>A0AAD7V3C1</accession>
<gene>
    <name evidence="1" type="ORF">O0I10_006336</name>
</gene>
<reference evidence="1 2" key="1">
    <citation type="submission" date="2023-03" db="EMBL/GenBank/DDBJ databases">
        <title>Genome sequence of Lichtheimia ornata CBS 291.66.</title>
        <authorList>
            <person name="Mohabir J.T."/>
            <person name="Shea T.P."/>
            <person name="Kurbessoian T."/>
            <person name="Berby B."/>
            <person name="Fontaine J."/>
            <person name="Livny J."/>
            <person name="Gnirke A."/>
            <person name="Stajich J.E."/>
            <person name="Cuomo C.A."/>
        </authorList>
    </citation>
    <scope>NUCLEOTIDE SEQUENCE [LARGE SCALE GENOMIC DNA]</scope>
    <source>
        <strain evidence="1">CBS 291.66</strain>
    </source>
</reference>
<dbReference type="InterPro" id="IPR032675">
    <property type="entry name" value="LRR_dom_sf"/>
</dbReference>
<dbReference type="SUPFAM" id="SSF52047">
    <property type="entry name" value="RNI-like"/>
    <property type="match status" value="1"/>
</dbReference>
<name>A0AAD7V3C1_9FUNG</name>
<dbReference type="AlphaFoldDB" id="A0AAD7V3C1"/>
<proteinExistence type="predicted"/>
<sequence length="217" mass="24965">MITALQGISRYALNPEMHYNTPMLEELKLTSRMISMHPRVLDTIPQSLKSLDLDLHTRQQGHDDSPILCYLNTIALQCQLKELVLQFNSHANVARILDAVYRHNHLECLKISFTDEWKSYPMDSFLDGLIKACPRVSHLELKCTNAPSTYAISTLKRLPQLNKVSFSVNGPVIKDSFWDAIQTFSQLKCITIFKSPVAQHERIDHLKKQRPDMEIIH</sequence>
<comment type="caution">
    <text evidence="1">The sequence shown here is derived from an EMBL/GenBank/DDBJ whole genome shotgun (WGS) entry which is preliminary data.</text>
</comment>
<dbReference type="RefSeq" id="XP_058342977.1">
    <property type="nucleotide sequence ID" value="XM_058486365.1"/>
</dbReference>
<protein>
    <submittedName>
        <fullName evidence="1">Uncharacterized protein</fullName>
    </submittedName>
</protein>
<dbReference type="GeneID" id="83213747"/>